<dbReference type="Gramene" id="TRITD2Av1G186590.2">
    <property type="protein sequence ID" value="TRITD2Av1G186590.2"/>
    <property type="gene ID" value="TRITD2Av1G186590"/>
</dbReference>
<evidence type="ECO:0000313" key="2">
    <source>
        <dbReference type="EMBL" id="VAH32515.1"/>
    </source>
</evidence>
<feature type="compositionally biased region" description="Gly residues" evidence="1">
    <location>
        <begin position="134"/>
        <end position="147"/>
    </location>
</feature>
<dbReference type="EMBL" id="LT934113">
    <property type="protein sequence ID" value="VAH32515.1"/>
    <property type="molecule type" value="Genomic_DNA"/>
</dbReference>
<reference evidence="2 3" key="1">
    <citation type="submission" date="2017-09" db="EMBL/GenBank/DDBJ databases">
        <authorList>
            <consortium name="International Durum Wheat Genome Sequencing Consortium (IDWGSC)"/>
            <person name="Milanesi L."/>
        </authorList>
    </citation>
    <scope>NUCLEOTIDE SEQUENCE [LARGE SCALE GENOMIC DNA]</scope>
    <source>
        <strain evidence="3">cv. Svevo</strain>
    </source>
</reference>
<feature type="region of interest" description="Disordered" evidence="1">
    <location>
        <begin position="134"/>
        <end position="175"/>
    </location>
</feature>
<dbReference type="NCBIfam" id="TIGR01565">
    <property type="entry name" value="homeo_ZF_HD"/>
    <property type="match status" value="1"/>
</dbReference>
<dbReference type="Gene3D" id="1.10.10.60">
    <property type="entry name" value="Homeodomain-like"/>
    <property type="match status" value="1"/>
</dbReference>
<feature type="compositionally biased region" description="Low complexity" evidence="1">
    <location>
        <begin position="161"/>
        <end position="175"/>
    </location>
</feature>
<dbReference type="GO" id="GO:0050793">
    <property type="term" value="P:regulation of developmental process"/>
    <property type="evidence" value="ECO:0007669"/>
    <property type="project" value="TreeGrafter"/>
</dbReference>
<gene>
    <name evidence="2" type="ORF">TRITD_2Av1G186590</name>
</gene>
<dbReference type="GO" id="GO:0003700">
    <property type="term" value="F:DNA-binding transcription factor activity"/>
    <property type="evidence" value="ECO:0007669"/>
    <property type="project" value="TreeGrafter"/>
</dbReference>
<accession>A0A9R1R8V1</accession>
<proteinExistence type="predicted"/>
<dbReference type="SUPFAM" id="SSF46689">
    <property type="entry name" value="Homeodomain-like"/>
    <property type="match status" value="1"/>
</dbReference>
<dbReference type="GO" id="GO:0005634">
    <property type="term" value="C:nucleus"/>
    <property type="evidence" value="ECO:0007669"/>
    <property type="project" value="TreeGrafter"/>
</dbReference>
<sequence length="175" mass="18077">MAATDGWPSRVIGRWGVFVYGWISGSGYESNKIGARTPWQQDRAGKHGAQKIRMRAFAEKQGWRINRDDGGALERFCLEIGVKRNVLKVWMHNHKHQLASPTSVAAGMGMGMGMGIGINPGALGTGTGTGADAGVGVGGGVGAGTGDGDGDDDDTDDDSPPRAAVSSPSPSPISV</sequence>
<protein>
    <recommendedName>
        <fullName evidence="4">ZF-HD dimerization-type domain-containing protein</fullName>
    </recommendedName>
</protein>
<evidence type="ECO:0000313" key="3">
    <source>
        <dbReference type="Proteomes" id="UP000324705"/>
    </source>
</evidence>
<dbReference type="InterPro" id="IPR009057">
    <property type="entry name" value="Homeodomain-like_sf"/>
</dbReference>
<dbReference type="AlphaFoldDB" id="A0A9R1R8V1"/>
<feature type="compositionally biased region" description="Acidic residues" evidence="1">
    <location>
        <begin position="148"/>
        <end position="158"/>
    </location>
</feature>
<dbReference type="PANTHER" id="PTHR31948:SF128">
    <property type="entry name" value="ZINC-FINGER HOMEODOMAIN PROTEIN 8"/>
    <property type="match status" value="1"/>
</dbReference>
<dbReference type="PANTHER" id="PTHR31948">
    <property type="entry name" value="ZINC-FINGER HOMEODOMAIN PROTEIN 2"/>
    <property type="match status" value="1"/>
</dbReference>
<evidence type="ECO:0008006" key="4">
    <source>
        <dbReference type="Google" id="ProtNLM"/>
    </source>
</evidence>
<keyword evidence="3" id="KW-1185">Reference proteome</keyword>
<name>A0A9R1R8V1_TRITD</name>
<dbReference type="GO" id="GO:0000976">
    <property type="term" value="F:transcription cis-regulatory region binding"/>
    <property type="evidence" value="ECO:0007669"/>
    <property type="project" value="TreeGrafter"/>
</dbReference>
<organism evidence="2 3">
    <name type="scientific">Triticum turgidum subsp. durum</name>
    <name type="common">Durum wheat</name>
    <name type="synonym">Triticum durum</name>
    <dbReference type="NCBI Taxonomy" id="4567"/>
    <lineage>
        <taxon>Eukaryota</taxon>
        <taxon>Viridiplantae</taxon>
        <taxon>Streptophyta</taxon>
        <taxon>Embryophyta</taxon>
        <taxon>Tracheophyta</taxon>
        <taxon>Spermatophyta</taxon>
        <taxon>Magnoliopsida</taxon>
        <taxon>Liliopsida</taxon>
        <taxon>Poales</taxon>
        <taxon>Poaceae</taxon>
        <taxon>BOP clade</taxon>
        <taxon>Pooideae</taxon>
        <taxon>Triticodae</taxon>
        <taxon>Triticeae</taxon>
        <taxon>Triticinae</taxon>
        <taxon>Triticum</taxon>
    </lineage>
</organism>
<evidence type="ECO:0000256" key="1">
    <source>
        <dbReference type="SAM" id="MobiDB-lite"/>
    </source>
</evidence>
<dbReference type="Proteomes" id="UP000324705">
    <property type="component" value="Chromosome 2A"/>
</dbReference>
<dbReference type="InterPro" id="IPR006455">
    <property type="entry name" value="Homeodomain_ZF_HD"/>
</dbReference>